<dbReference type="PANTHER" id="PTHR34071">
    <property type="entry name" value="5-NITROIMIDAZOLE ANTIBIOTICS RESISTANCE PROTEIN, NIMA-FAMILY-RELATED PROTEIN-RELATED"/>
    <property type="match status" value="1"/>
</dbReference>
<dbReference type="Gene3D" id="2.30.110.10">
    <property type="entry name" value="Electron Transport, Fmn-binding Protein, Chain A"/>
    <property type="match status" value="1"/>
</dbReference>
<comment type="caution">
    <text evidence="1">The sequence shown here is derived from an EMBL/GenBank/DDBJ whole genome shotgun (WGS) entry which is preliminary data.</text>
</comment>
<reference evidence="1" key="2">
    <citation type="submission" date="2021-04" db="EMBL/GenBank/DDBJ databases">
        <authorList>
            <person name="Gilroy R."/>
        </authorList>
    </citation>
    <scope>NUCLEOTIDE SEQUENCE</scope>
    <source>
        <strain evidence="1">USAMLcec2-132</strain>
    </source>
</reference>
<gene>
    <name evidence="1" type="ORF">H9761_04350</name>
</gene>
<reference evidence="1" key="1">
    <citation type="journal article" date="2021" name="PeerJ">
        <title>Extensive microbial diversity within the chicken gut microbiome revealed by metagenomics and culture.</title>
        <authorList>
            <person name="Gilroy R."/>
            <person name="Ravi A."/>
            <person name="Getino M."/>
            <person name="Pursley I."/>
            <person name="Horton D.L."/>
            <person name="Alikhan N.F."/>
            <person name="Baker D."/>
            <person name="Gharbi K."/>
            <person name="Hall N."/>
            <person name="Watson M."/>
            <person name="Adriaenssens E.M."/>
            <person name="Foster-Nyarko E."/>
            <person name="Jarju S."/>
            <person name="Secka A."/>
            <person name="Antonio M."/>
            <person name="Oren A."/>
            <person name="Chaudhuri R.R."/>
            <person name="La Ragione R."/>
            <person name="Hildebrand F."/>
            <person name="Pallen M.J."/>
        </authorList>
    </citation>
    <scope>NUCLEOTIDE SEQUENCE</scope>
    <source>
        <strain evidence="1">USAMLcec2-132</strain>
    </source>
</reference>
<organism evidence="1 2">
    <name type="scientific">Candidatus Eisenbergiella merdavium</name>
    <dbReference type="NCBI Taxonomy" id="2838551"/>
    <lineage>
        <taxon>Bacteria</taxon>
        <taxon>Bacillati</taxon>
        <taxon>Bacillota</taxon>
        <taxon>Clostridia</taxon>
        <taxon>Lachnospirales</taxon>
        <taxon>Lachnospiraceae</taxon>
        <taxon>Eisenbergiella</taxon>
    </lineage>
</organism>
<protein>
    <submittedName>
        <fullName evidence="1">Pyridoxamine 5'-phosphate oxidase family protein</fullName>
    </submittedName>
</protein>
<dbReference type="InterPro" id="IPR012349">
    <property type="entry name" value="Split_barrel_FMN-bd"/>
</dbReference>
<evidence type="ECO:0000313" key="2">
    <source>
        <dbReference type="Proteomes" id="UP000823891"/>
    </source>
</evidence>
<sequence>MRRSDREITESGRIDEIIRSCHCCRLGFCDGKDVYIVPLSFGYRSECGKRSFYFHCQNLSSSVSGQQYENYGIPAGKML</sequence>
<dbReference type="PANTHER" id="PTHR34071:SF2">
    <property type="entry name" value="FLAVIN-NUCLEOTIDE-BINDING PROTEIN"/>
    <property type="match status" value="1"/>
</dbReference>
<evidence type="ECO:0000313" key="1">
    <source>
        <dbReference type="EMBL" id="HJC22920.1"/>
    </source>
</evidence>
<name>A0A9D2SPT5_9FIRM</name>
<dbReference type="EMBL" id="DWWS01000018">
    <property type="protein sequence ID" value="HJC22920.1"/>
    <property type="molecule type" value="Genomic_DNA"/>
</dbReference>
<dbReference type="AlphaFoldDB" id="A0A9D2SPT5"/>
<dbReference type="SUPFAM" id="SSF50475">
    <property type="entry name" value="FMN-binding split barrel"/>
    <property type="match status" value="1"/>
</dbReference>
<dbReference type="Proteomes" id="UP000823891">
    <property type="component" value="Unassembled WGS sequence"/>
</dbReference>
<proteinExistence type="predicted"/>
<accession>A0A9D2SPT5</accession>